<evidence type="ECO:0000313" key="3">
    <source>
        <dbReference type="Proteomes" id="UP000477722"/>
    </source>
</evidence>
<feature type="region of interest" description="Disordered" evidence="1">
    <location>
        <begin position="50"/>
        <end position="89"/>
    </location>
</feature>
<evidence type="ECO:0000256" key="1">
    <source>
        <dbReference type="SAM" id="MobiDB-lite"/>
    </source>
</evidence>
<protein>
    <submittedName>
        <fullName evidence="2">Uncharacterized protein</fullName>
    </submittedName>
</protein>
<evidence type="ECO:0000313" key="2">
    <source>
        <dbReference type="EMBL" id="NGO73711.1"/>
    </source>
</evidence>
<proteinExistence type="predicted"/>
<keyword evidence="3" id="KW-1185">Reference proteome</keyword>
<feature type="compositionally biased region" description="Pro residues" evidence="1">
    <location>
        <begin position="69"/>
        <end position="80"/>
    </location>
</feature>
<sequence length="135" mass="14834">MRIDRFQSFAVDAYRQAPEIASADPWQEGTRRPYGIEMTVAGQTVRHALTRVRVPGEDVEQPERDPAEGEPPAPVEPRPAPGGARDRQTARFLAAVLADTGHPEIARVYAYDESSTDPGLGVEFHSGAKIHMLLM</sequence>
<dbReference type="EMBL" id="JAAKZZ010000858">
    <property type="protein sequence ID" value="NGO73711.1"/>
    <property type="molecule type" value="Genomic_DNA"/>
</dbReference>
<accession>A0A6G4XAM8</accession>
<dbReference type="RefSeq" id="WP_165303327.1">
    <property type="nucleotide sequence ID" value="NZ_JAAKZZ010000858.1"/>
</dbReference>
<reference evidence="2 3" key="1">
    <citation type="submission" date="2020-02" db="EMBL/GenBank/DDBJ databases">
        <title>Whole-genome analyses of novel actinobacteria.</title>
        <authorList>
            <person name="Sahin N."/>
            <person name="Tatar D."/>
        </authorList>
    </citation>
    <scope>NUCLEOTIDE SEQUENCE [LARGE SCALE GENOMIC DNA]</scope>
    <source>
        <strain evidence="2 3">SB3404</strain>
    </source>
</reference>
<gene>
    <name evidence="2" type="ORF">G5C65_36415</name>
</gene>
<organism evidence="2 3">
    <name type="scientific">Streptomyces boncukensis</name>
    <dbReference type="NCBI Taxonomy" id="2711219"/>
    <lineage>
        <taxon>Bacteria</taxon>
        <taxon>Bacillati</taxon>
        <taxon>Actinomycetota</taxon>
        <taxon>Actinomycetes</taxon>
        <taxon>Kitasatosporales</taxon>
        <taxon>Streptomycetaceae</taxon>
        <taxon>Streptomyces</taxon>
    </lineage>
</organism>
<name>A0A6G4XAM8_9ACTN</name>
<dbReference type="Proteomes" id="UP000477722">
    <property type="component" value="Unassembled WGS sequence"/>
</dbReference>
<comment type="caution">
    <text evidence="2">The sequence shown here is derived from an EMBL/GenBank/DDBJ whole genome shotgun (WGS) entry which is preliminary data.</text>
</comment>
<dbReference type="AlphaFoldDB" id="A0A6G4XAM8"/>